<dbReference type="GO" id="GO:0051170">
    <property type="term" value="P:import into nucleus"/>
    <property type="evidence" value="ECO:0007669"/>
    <property type="project" value="TreeGrafter"/>
</dbReference>
<dbReference type="InterPro" id="IPR000534">
    <property type="entry name" value="Semialdehyde_DH_NAD-bd"/>
</dbReference>
<dbReference type="AlphaFoldDB" id="A0AA36CWL9"/>
<dbReference type="InterPro" id="IPR016040">
    <property type="entry name" value="NAD(P)-bd_dom"/>
</dbReference>
<dbReference type="SUPFAM" id="SSF51735">
    <property type="entry name" value="NAD(P)-binding Rossmann-fold domains"/>
    <property type="match status" value="1"/>
</dbReference>
<dbReference type="PANTHER" id="PTHR14097">
    <property type="entry name" value="OXIDOREDUCTASE HTATIP2"/>
    <property type="match status" value="1"/>
</dbReference>
<dbReference type="EMBL" id="CATQJA010002637">
    <property type="protein sequence ID" value="CAJ0575247.1"/>
    <property type="molecule type" value="Genomic_DNA"/>
</dbReference>
<dbReference type="InterPro" id="IPR036291">
    <property type="entry name" value="NAD(P)-bd_dom_sf"/>
</dbReference>
<feature type="non-terminal residue" evidence="4">
    <location>
        <position position="229"/>
    </location>
</feature>
<keyword evidence="5" id="KW-1185">Reference proteome</keyword>
<reference evidence="4" key="1">
    <citation type="submission" date="2023-06" db="EMBL/GenBank/DDBJ databases">
        <authorList>
            <person name="Delattre M."/>
        </authorList>
    </citation>
    <scope>NUCLEOTIDE SEQUENCE</scope>
    <source>
        <strain evidence="4">AF72</strain>
    </source>
</reference>
<dbReference type="GO" id="GO:0016620">
    <property type="term" value="F:oxidoreductase activity, acting on the aldehyde or oxo group of donors, NAD or NADP as acceptor"/>
    <property type="evidence" value="ECO:0007669"/>
    <property type="project" value="InterPro"/>
</dbReference>
<dbReference type="GO" id="GO:0005737">
    <property type="term" value="C:cytoplasm"/>
    <property type="evidence" value="ECO:0007669"/>
    <property type="project" value="TreeGrafter"/>
</dbReference>
<evidence type="ECO:0000313" key="5">
    <source>
        <dbReference type="Proteomes" id="UP001177023"/>
    </source>
</evidence>
<dbReference type="Proteomes" id="UP001177023">
    <property type="component" value="Unassembled WGS sequence"/>
</dbReference>
<dbReference type="PANTHER" id="PTHR14097:SF7">
    <property type="entry name" value="OXIDOREDUCTASE HTATIP2"/>
    <property type="match status" value="1"/>
</dbReference>
<feature type="domain" description="Semialdehyde dehydrogenase NAD-binding" evidence="3">
    <location>
        <begin position="6"/>
        <end position="106"/>
    </location>
</feature>
<comment type="caution">
    <text evidence="4">The sequence shown here is derived from an EMBL/GenBank/DDBJ whole genome shotgun (WGS) entry which is preliminary data.</text>
</comment>
<dbReference type="CDD" id="cd05250">
    <property type="entry name" value="CC3_like_SDR_a"/>
    <property type="match status" value="1"/>
</dbReference>
<protein>
    <recommendedName>
        <fullName evidence="2">Protein HTATIP2</fullName>
    </recommendedName>
</protein>
<sequence>MAEGKAAFVLGATGAVGRKFVEVLAADPRYSRVVLLGRRIVDQPDAPAKIEQRVIDFEKLEDHRSDFEGFDVGFCALGTTRGKSGVKGQYRVDHDYVVDSAKLAKDNGTKTFCLVSSSGANENSMFFYPKTKGETERDLKTIGFEHLVIARPAFLEGPRDEFRLGEAVAKIFVKPFKLLTSSIAIDTIDVARALVSAASNPSADPVRLIDNKELIDIAKEYKEAAQQKN</sequence>
<evidence type="ECO:0000256" key="1">
    <source>
        <dbReference type="ARBA" id="ARBA00093483"/>
    </source>
</evidence>
<comment type="subunit">
    <text evidence="1">Monomer. Forms homodimers during oxidative stress. Interacts (via N-terminus) with elongation factor EEF1A1 (via middle-region); the interaction is direct and competes with EEF1A1 binding to guanyl-nucleotide exchange factor EEF1B2, thereby inhibiting GDP for GTP exchange and reactivation of EEF1A1. Interacts with nuclear transport receptors XPO4, IPO5/RANBP5, IPO7, IPO9 and KPNB1 as well as GCN1L1/GCN1 and LRPPRC probably through their HEAT repeats. Binds NCOA5/CIA.</text>
</comment>
<accession>A0AA36CWL9</accession>
<name>A0AA36CWL9_9BILA</name>
<dbReference type="GO" id="GO:0051287">
    <property type="term" value="F:NAD binding"/>
    <property type="evidence" value="ECO:0007669"/>
    <property type="project" value="InterPro"/>
</dbReference>
<dbReference type="SMART" id="SM00859">
    <property type="entry name" value="Semialdhyde_dh"/>
    <property type="match status" value="1"/>
</dbReference>
<proteinExistence type="predicted"/>
<gene>
    <name evidence="4" type="ORF">MSPICULIGERA_LOCUS13561</name>
</gene>
<evidence type="ECO:0000256" key="2">
    <source>
        <dbReference type="ARBA" id="ARBA00093604"/>
    </source>
</evidence>
<dbReference type="GO" id="GO:1901607">
    <property type="term" value="P:alpha-amino acid biosynthetic process"/>
    <property type="evidence" value="ECO:0007669"/>
    <property type="project" value="UniProtKB-ARBA"/>
</dbReference>
<evidence type="ECO:0000313" key="4">
    <source>
        <dbReference type="EMBL" id="CAJ0575247.1"/>
    </source>
</evidence>
<organism evidence="4 5">
    <name type="scientific">Mesorhabditis spiculigera</name>
    <dbReference type="NCBI Taxonomy" id="96644"/>
    <lineage>
        <taxon>Eukaryota</taxon>
        <taxon>Metazoa</taxon>
        <taxon>Ecdysozoa</taxon>
        <taxon>Nematoda</taxon>
        <taxon>Chromadorea</taxon>
        <taxon>Rhabditida</taxon>
        <taxon>Rhabditina</taxon>
        <taxon>Rhabditomorpha</taxon>
        <taxon>Rhabditoidea</taxon>
        <taxon>Rhabditidae</taxon>
        <taxon>Mesorhabditinae</taxon>
        <taxon>Mesorhabditis</taxon>
    </lineage>
</organism>
<dbReference type="Gene3D" id="3.40.50.720">
    <property type="entry name" value="NAD(P)-binding Rossmann-like Domain"/>
    <property type="match status" value="1"/>
</dbReference>
<evidence type="ECO:0000259" key="3">
    <source>
        <dbReference type="SMART" id="SM00859"/>
    </source>
</evidence>
<dbReference type="Pfam" id="PF13460">
    <property type="entry name" value="NAD_binding_10"/>
    <property type="match status" value="1"/>
</dbReference>